<dbReference type="OrthoDB" id="270318at2759"/>
<dbReference type="Gene3D" id="1.10.600.10">
    <property type="entry name" value="Farnesyl Diphosphate Synthase"/>
    <property type="match status" value="1"/>
</dbReference>
<dbReference type="HOGENOM" id="CLU_037269_6_2_1"/>
<dbReference type="AlphaFoldDB" id="A0A0C9W9K6"/>
<evidence type="ECO:0008006" key="3">
    <source>
        <dbReference type="Google" id="ProtNLM"/>
    </source>
</evidence>
<accession>A0A0C9W9K6</accession>
<protein>
    <recommendedName>
        <fullName evidence="3">Phytoene synthase</fullName>
    </recommendedName>
</protein>
<dbReference type="Proteomes" id="UP000053820">
    <property type="component" value="Unassembled WGS sequence"/>
</dbReference>
<dbReference type="InterPro" id="IPR008949">
    <property type="entry name" value="Isoprenoid_synthase_dom_sf"/>
</dbReference>
<name>A0A0C9W9K6_9AGAM</name>
<keyword evidence="2" id="KW-1185">Reference proteome</keyword>
<dbReference type="Pfam" id="PF00494">
    <property type="entry name" value="SQS_PSY"/>
    <property type="match status" value="1"/>
</dbReference>
<evidence type="ECO:0000313" key="2">
    <source>
        <dbReference type="Proteomes" id="UP000053820"/>
    </source>
</evidence>
<dbReference type="EMBL" id="KN839846">
    <property type="protein sequence ID" value="KIJ64453.1"/>
    <property type="molecule type" value="Genomic_DNA"/>
</dbReference>
<dbReference type="SUPFAM" id="SSF48576">
    <property type="entry name" value="Terpenoid synthases"/>
    <property type="match status" value="1"/>
</dbReference>
<reference evidence="1 2" key="1">
    <citation type="submission" date="2014-04" db="EMBL/GenBank/DDBJ databases">
        <title>Evolutionary Origins and Diversification of the Mycorrhizal Mutualists.</title>
        <authorList>
            <consortium name="DOE Joint Genome Institute"/>
            <consortium name="Mycorrhizal Genomics Consortium"/>
            <person name="Kohler A."/>
            <person name="Kuo A."/>
            <person name="Nagy L.G."/>
            <person name="Floudas D."/>
            <person name="Copeland A."/>
            <person name="Barry K.W."/>
            <person name="Cichocki N."/>
            <person name="Veneault-Fourrey C."/>
            <person name="LaButti K."/>
            <person name="Lindquist E.A."/>
            <person name="Lipzen A."/>
            <person name="Lundell T."/>
            <person name="Morin E."/>
            <person name="Murat C."/>
            <person name="Riley R."/>
            <person name="Ohm R."/>
            <person name="Sun H."/>
            <person name="Tunlid A."/>
            <person name="Henrissat B."/>
            <person name="Grigoriev I.V."/>
            <person name="Hibbett D.S."/>
            <person name="Martin F."/>
        </authorList>
    </citation>
    <scope>NUCLEOTIDE SEQUENCE [LARGE SCALE GENOMIC DNA]</scope>
    <source>
        <strain evidence="1 2">MD-312</strain>
    </source>
</reference>
<sequence length="331" mass="37428">MLAFRNCYGLPRIAGFWWQPGRIGCARSFSASSRTRSAAGASNPTEYCKDLVRKHDYEGFLTSQFYPRQLQPGYYALRAFYIELAMVKEAVSQTTLGQARLVFWRDAIKDIFDVSEEIGNKPPRHPIALALYEATQRSRLAPYHFQRIIEAREQELHSQTHMTVESATSHAESTASTFLYILLSLLNLPSATLSHSASHLGVAQSFTTLLRALPFHASKGVMVIPAEITAKHGVNQQQVFTKAEPSKALEDAVFEFATIANDNLITAREMFKETGGQVPQEAMPIFTSAVPVVSILRRLEAVNFNVYDPSLQVRDWKLPWQVWRSYYKRSF</sequence>
<evidence type="ECO:0000313" key="1">
    <source>
        <dbReference type="EMBL" id="KIJ64453.1"/>
    </source>
</evidence>
<gene>
    <name evidence="1" type="ORF">HYDPIDRAFT_90439</name>
</gene>
<organism evidence="1 2">
    <name type="scientific">Hydnomerulius pinastri MD-312</name>
    <dbReference type="NCBI Taxonomy" id="994086"/>
    <lineage>
        <taxon>Eukaryota</taxon>
        <taxon>Fungi</taxon>
        <taxon>Dikarya</taxon>
        <taxon>Basidiomycota</taxon>
        <taxon>Agaricomycotina</taxon>
        <taxon>Agaricomycetes</taxon>
        <taxon>Agaricomycetidae</taxon>
        <taxon>Boletales</taxon>
        <taxon>Boletales incertae sedis</taxon>
        <taxon>Leucogyrophana</taxon>
    </lineage>
</organism>
<proteinExistence type="predicted"/>
<dbReference type="InterPro" id="IPR002060">
    <property type="entry name" value="Squ/phyt_synthse"/>
</dbReference>